<keyword evidence="1" id="KW-0472">Membrane</keyword>
<feature type="transmembrane region" description="Helical" evidence="1">
    <location>
        <begin position="62"/>
        <end position="82"/>
    </location>
</feature>
<keyword evidence="3" id="KW-1185">Reference proteome</keyword>
<accession>A0A4U8YS23</accession>
<evidence type="ECO:0008006" key="4">
    <source>
        <dbReference type="Google" id="ProtNLM"/>
    </source>
</evidence>
<keyword evidence="1" id="KW-0812">Transmembrane</keyword>
<evidence type="ECO:0000313" key="2">
    <source>
        <dbReference type="EMBL" id="VFQ44612.1"/>
    </source>
</evidence>
<reference evidence="2 3" key="1">
    <citation type="submission" date="2019-03" db="EMBL/GenBank/DDBJ databases">
        <authorList>
            <person name="Nijsse B."/>
        </authorList>
    </citation>
    <scope>NUCLEOTIDE SEQUENCE [LARGE SCALE GENOMIC DNA]</scope>
    <source>
        <strain evidence="2">Desulfoluna butyratoxydans MSL71</strain>
    </source>
</reference>
<evidence type="ECO:0000256" key="1">
    <source>
        <dbReference type="SAM" id="Phobius"/>
    </source>
</evidence>
<sequence length="180" mass="20381">MDNLSKIKKHSKRFHLLITFFMAAIPLYYLLYWIFINQLPNEIINVNTTATPLIPNHLPASLRALGLLCSLLPLSALTYGLMNLRKLFAYYNKGEIFSFEHVRLFRSTAKALVLWVVFSILYESAKSVIFTMGNPPGERVISVGFSSPELTSLVLAGIVFFIAWVMDEGRALSEESQFTV</sequence>
<evidence type="ECO:0000313" key="3">
    <source>
        <dbReference type="Proteomes" id="UP000507962"/>
    </source>
</evidence>
<name>A0A4U8YS23_9BACT</name>
<feature type="transmembrane region" description="Helical" evidence="1">
    <location>
        <begin position="150"/>
        <end position="166"/>
    </location>
</feature>
<dbReference type="Proteomes" id="UP000507962">
    <property type="component" value="Unassembled WGS sequence"/>
</dbReference>
<dbReference type="Pfam" id="PF11188">
    <property type="entry name" value="DUF2975"/>
    <property type="match status" value="1"/>
</dbReference>
<organism evidence="2 3">
    <name type="scientific">Desulfoluna butyratoxydans</name>
    <dbReference type="NCBI Taxonomy" id="231438"/>
    <lineage>
        <taxon>Bacteria</taxon>
        <taxon>Pseudomonadati</taxon>
        <taxon>Thermodesulfobacteriota</taxon>
        <taxon>Desulfobacteria</taxon>
        <taxon>Desulfobacterales</taxon>
        <taxon>Desulfolunaceae</taxon>
        <taxon>Desulfoluna</taxon>
    </lineage>
</organism>
<protein>
    <recommendedName>
        <fullName evidence="4">DUF2975 domain-containing protein</fullName>
    </recommendedName>
</protein>
<feature type="transmembrane region" description="Helical" evidence="1">
    <location>
        <begin position="112"/>
        <end position="130"/>
    </location>
</feature>
<keyword evidence="1" id="KW-1133">Transmembrane helix</keyword>
<gene>
    <name evidence="2" type="ORF">MSL71_22610</name>
</gene>
<dbReference type="AlphaFoldDB" id="A0A4U8YS23"/>
<dbReference type="RefSeq" id="WP_180140291.1">
    <property type="nucleotide sequence ID" value="NZ_CAADHO010000003.1"/>
</dbReference>
<feature type="transmembrane region" description="Helical" evidence="1">
    <location>
        <begin position="14"/>
        <end position="35"/>
    </location>
</feature>
<dbReference type="EMBL" id="CAADHO010000003">
    <property type="protein sequence ID" value="VFQ44612.1"/>
    <property type="molecule type" value="Genomic_DNA"/>
</dbReference>
<proteinExistence type="predicted"/>
<dbReference type="InterPro" id="IPR021354">
    <property type="entry name" value="DUF2975"/>
</dbReference>